<accession>A0A6S6SAP1</accession>
<dbReference type="EMBL" id="CACVAY010000009">
    <property type="protein sequence ID" value="CAA6801669.1"/>
    <property type="molecule type" value="Genomic_DNA"/>
</dbReference>
<reference evidence="1" key="1">
    <citation type="submission" date="2020-01" db="EMBL/GenBank/DDBJ databases">
        <authorList>
            <person name="Meier V. D."/>
            <person name="Meier V D."/>
        </authorList>
    </citation>
    <scope>NUCLEOTIDE SEQUENCE</scope>
    <source>
        <strain evidence="1">HLG_WM_MAG_07</strain>
    </source>
</reference>
<gene>
    <name evidence="1" type="ORF">HELGO_WM10581</name>
</gene>
<proteinExistence type="predicted"/>
<dbReference type="AlphaFoldDB" id="A0A6S6SAP1"/>
<protein>
    <submittedName>
        <fullName evidence="1">Uncharacterized protein</fullName>
    </submittedName>
</protein>
<organism evidence="1">
    <name type="scientific">uncultured Thiotrichaceae bacterium</name>
    <dbReference type="NCBI Taxonomy" id="298394"/>
    <lineage>
        <taxon>Bacteria</taxon>
        <taxon>Pseudomonadati</taxon>
        <taxon>Pseudomonadota</taxon>
        <taxon>Gammaproteobacteria</taxon>
        <taxon>Thiotrichales</taxon>
        <taxon>Thiotrichaceae</taxon>
        <taxon>environmental samples</taxon>
    </lineage>
</organism>
<name>A0A6S6SAP1_9GAMM</name>
<sequence>MKKQWFFWGLILLLLILAAGYFINNSKDDSGTVRQVKDMPWQVDVVSDNVTSVLSLEIGQSDLASVVATLRKVPKMAAFENAKGERIIEAFFDKVKLGVFFAAIAVEVDIEGVDISKYARFDSSGKPMPSGQRKYMLSKTGLLDAYKLRVWKLAYLAKTNYSEAQLLKFFGQPSERKVVTKELEYWIYPEKSMVVVFDKEGKEVFYYSASKEFERLKASIKVDNE</sequence>
<evidence type="ECO:0000313" key="1">
    <source>
        <dbReference type="EMBL" id="CAA6801669.1"/>
    </source>
</evidence>